<name>A0A329B3M5_9BURK</name>
<gene>
    <name evidence="3" type="ORF">BX591_1741</name>
</gene>
<dbReference type="InterPro" id="IPR021531">
    <property type="entry name" value="Tla3_N"/>
</dbReference>
<protein>
    <submittedName>
        <fullName evidence="3">Uncharacterized protein DUF2875</fullName>
    </submittedName>
</protein>
<dbReference type="Proteomes" id="UP000248918">
    <property type="component" value="Unassembled WGS sequence"/>
</dbReference>
<dbReference type="EMBL" id="QLTK01000074">
    <property type="protein sequence ID" value="RAS14303.1"/>
    <property type="molecule type" value="Genomic_DNA"/>
</dbReference>
<dbReference type="AlphaFoldDB" id="A0A329B3M5"/>
<evidence type="ECO:0000259" key="2">
    <source>
        <dbReference type="Pfam" id="PF11394"/>
    </source>
</evidence>
<feature type="chain" id="PRO_5016235241" evidence="1">
    <location>
        <begin position="22"/>
        <end position="254"/>
    </location>
</feature>
<evidence type="ECO:0000256" key="1">
    <source>
        <dbReference type="SAM" id="SignalP"/>
    </source>
</evidence>
<sequence>MNRRTLLLTLLFLLLAGSLFAGYSAWQRKDVQRIDPSTVQNAVADDQAAAVAALRDPRFTLEIRRFGVTVDKFRQRAMLMRLDEAGASGMLLLQEPKEYPYTGADRAFVAAQRENNVFGYALRDWVMCWPIPVIAAGPPRDVADPYADRMASRIGAADNGAGIQSPLYIRLDEIHTEHGDEVVDRLFEFFDTHPNLPAVVVLVEDGLNTRASMRTLGEDYLEQARRSAFFVPERRTCPHFCVRGGLKISSHVRA</sequence>
<accession>A0A329B3M5</accession>
<feature type="domain" description="Type VI lipase adapter protein Tla3 N-terminal" evidence="2">
    <location>
        <begin position="59"/>
        <end position="217"/>
    </location>
</feature>
<reference evidence="3 4" key="1">
    <citation type="submission" date="2018-06" db="EMBL/GenBank/DDBJ databases">
        <title>Genomic Encyclopedia of Type Strains, Phase III (KMG-III): the genomes of soil and plant-associated and newly described type strains.</title>
        <authorList>
            <person name="Whitman W."/>
        </authorList>
    </citation>
    <scope>NUCLEOTIDE SEQUENCE [LARGE SCALE GENOMIC DNA]</scope>
    <source>
        <strain evidence="3 4">LMG 23644</strain>
    </source>
</reference>
<organism evidence="3 4">
    <name type="scientific">Paraburkholderia bryophila</name>
    <dbReference type="NCBI Taxonomy" id="420952"/>
    <lineage>
        <taxon>Bacteria</taxon>
        <taxon>Pseudomonadati</taxon>
        <taxon>Pseudomonadota</taxon>
        <taxon>Betaproteobacteria</taxon>
        <taxon>Burkholderiales</taxon>
        <taxon>Burkholderiaceae</taxon>
        <taxon>Paraburkholderia</taxon>
    </lineage>
</organism>
<feature type="signal peptide" evidence="1">
    <location>
        <begin position="1"/>
        <end position="21"/>
    </location>
</feature>
<dbReference type="Pfam" id="PF11394">
    <property type="entry name" value="Tla3_N"/>
    <property type="match status" value="1"/>
</dbReference>
<comment type="caution">
    <text evidence="3">The sequence shown here is derived from an EMBL/GenBank/DDBJ whole genome shotgun (WGS) entry which is preliminary data.</text>
</comment>
<keyword evidence="1" id="KW-0732">Signal</keyword>
<evidence type="ECO:0000313" key="4">
    <source>
        <dbReference type="Proteomes" id="UP000248918"/>
    </source>
</evidence>
<dbReference type="RefSeq" id="WP_244147214.1">
    <property type="nucleotide sequence ID" value="NZ_CADFFP010000062.1"/>
</dbReference>
<evidence type="ECO:0000313" key="3">
    <source>
        <dbReference type="EMBL" id="RAS14303.1"/>
    </source>
</evidence>
<proteinExistence type="predicted"/>